<dbReference type="Pfam" id="PF12710">
    <property type="entry name" value="HAD"/>
    <property type="match status" value="1"/>
</dbReference>
<feature type="chain" id="PRO_5040738205" evidence="1">
    <location>
        <begin position="26"/>
        <end position="329"/>
    </location>
</feature>
<reference evidence="2" key="2">
    <citation type="journal article" date="2023" name="Syst. Appl. Microbiol.">
        <title>Govania unica gen. nov., sp. nov., a rare biosphere bacterium that represents a novel family in the class Alphaproteobacteria.</title>
        <authorList>
            <person name="Vandamme P."/>
            <person name="Peeters C."/>
            <person name="Hettiarachchi A."/>
            <person name="Cnockaert M."/>
            <person name="Carlier A."/>
        </authorList>
    </citation>
    <scope>NUCLEOTIDE SEQUENCE</scope>
    <source>
        <strain evidence="2">LMG 31809</strain>
    </source>
</reference>
<comment type="caution">
    <text evidence="2">The sequence shown here is derived from an EMBL/GenBank/DDBJ whole genome shotgun (WGS) entry which is preliminary data.</text>
</comment>
<dbReference type="InterPro" id="IPR023214">
    <property type="entry name" value="HAD_sf"/>
</dbReference>
<evidence type="ECO:0000313" key="3">
    <source>
        <dbReference type="Proteomes" id="UP001141619"/>
    </source>
</evidence>
<dbReference type="AlphaFoldDB" id="A0A9X3TY25"/>
<dbReference type="GO" id="GO:0016787">
    <property type="term" value="F:hydrolase activity"/>
    <property type="evidence" value="ECO:0007669"/>
    <property type="project" value="UniProtKB-KW"/>
</dbReference>
<reference evidence="2" key="1">
    <citation type="submission" date="2022-08" db="EMBL/GenBank/DDBJ databases">
        <authorList>
            <person name="Vandamme P."/>
            <person name="Hettiarachchi A."/>
            <person name="Peeters C."/>
            <person name="Cnockaert M."/>
            <person name="Carlier A."/>
        </authorList>
    </citation>
    <scope>NUCLEOTIDE SEQUENCE</scope>
    <source>
        <strain evidence="2">LMG 31809</strain>
    </source>
</reference>
<accession>A0A9X3TY25</accession>
<dbReference type="InterPro" id="IPR036412">
    <property type="entry name" value="HAD-like_sf"/>
</dbReference>
<name>A0A9X3TY25_9PROT</name>
<keyword evidence="1" id="KW-0732">Signal</keyword>
<dbReference type="RefSeq" id="WP_274943550.1">
    <property type="nucleotide sequence ID" value="NZ_JANWOI010000002.1"/>
</dbReference>
<dbReference type="EMBL" id="JANWOI010000002">
    <property type="protein sequence ID" value="MDA5193858.1"/>
    <property type="molecule type" value="Genomic_DNA"/>
</dbReference>
<dbReference type="Proteomes" id="UP001141619">
    <property type="component" value="Unassembled WGS sequence"/>
</dbReference>
<sequence>MTGFRTLILVVFSVLTSAVSVPARAAPDALASWNDGSVKKAIVGYVTSVSQSGSPQLIAPADRIAVFDIDGTIWPEQPVAEVAFMLSRVKDMVVRNPDLRSQPPYDSLFAKGAEILPSLPQADILKIFVDTHSGMTEDDFTTQVREFFYTAKHPLFGVPYARTVYQPMLELIAYLRANGFKIFLSTNGDIAFARAISADYFGVPAENVIGTYFTETVEENGGRLRVVRQPKLGAYSDREGKIGAIARHIGKRPVFVAGNVGSGGDAHMARFSMEGLKPSLQILINHDDAARERAYGSDDRLSLDWAKSYGWQLVSMKSDWKRIFGANSQ</sequence>
<keyword evidence="2" id="KW-0378">Hydrolase</keyword>
<organism evidence="2 3">
    <name type="scientific">Govanella unica</name>
    <dbReference type="NCBI Taxonomy" id="2975056"/>
    <lineage>
        <taxon>Bacteria</taxon>
        <taxon>Pseudomonadati</taxon>
        <taxon>Pseudomonadota</taxon>
        <taxon>Alphaproteobacteria</taxon>
        <taxon>Emcibacterales</taxon>
        <taxon>Govanellaceae</taxon>
        <taxon>Govanella</taxon>
    </lineage>
</organism>
<protein>
    <submittedName>
        <fullName evidence="2">Haloacid dehalogenase-like hydrolase</fullName>
    </submittedName>
</protein>
<evidence type="ECO:0000313" key="2">
    <source>
        <dbReference type="EMBL" id="MDA5193858.1"/>
    </source>
</evidence>
<gene>
    <name evidence="2" type="ORF">NYP16_07820</name>
</gene>
<dbReference type="SUPFAM" id="SSF56784">
    <property type="entry name" value="HAD-like"/>
    <property type="match status" value="1"/>
</dbReference>
<keyword evidence="3" id="KW-1185">Reference proteome</keyword>
<feature type="signal peptide" evidence="1">
    <location>
        <begin position="1"/>
        <end position="25"/>
    </location>
</feature>
<evidence type="ECO:0000256" key="1">
    <source>
        <dbReference type="SAM" id="SignalP"/>
    </source>
</evidence>
<dbReference type="Gene3D" id="3.40.50.1000">
    <property type="entry name" value="HAD superfamily/HAD-like"/>
    <property type="match status" value="1"/>
</dbReference>
<proteinExistence type="predicted"/>